<dbReference type="InterPro" id="IPR007046">
    <property type="entry name" value="RNA_pol_sigma_54_core-bd"/>
</dbReference>
<keyword evidence="8" id="KW-0804">Transcription</keyword>
<proteinExistence type="inferred from homology"/>
<reference evidence="12" key="1">
    <citation type="submission" date="2016-01" db="EMBL/GenBank/DDBJ databases">
        <title>Draft genome sequence of Thermodesulfovibrio aggregans strain TGE-P1.</title>
        <authorList>
            <person name="Sekiguchi Y."/>
            <person name="Ohashi A."/>
            <person name="Matsuura N."/>
            <person name="Tourlousse M.D."/>
        </authorList>
    </citation>
    <scope>NUCLEOTIDE SEQUENCE [LARGE SCALE GENOMIC DNA]</scope>
    <source>
        <strain evidence="12">TGE-P1</strain>
    </source>
</reference>
<comment type="similarity">
    <text evidence="1">Belongs to the sigma-54 factor family.</text>
</comment>
<feature type="domain" description="RNA polymerase sigma factor 54 DNA-binding" evidence="9">
    <location>
        <begin position="312"/>
        <end position="468"/>
    </location>
</feature>
<dbReference type="GO" id="GO:0006352">
    <property type="term" value="P:DNA-templated transcription initiation"/>
    <property type="evidence" value="ECO:0007669"/>
    <property type="project" value="InterPro"/>
</dbReference>
<dbReference type="GO" id="GO:0001216">
    <property type="term" value="F:DNA-binding transcription activator activity"/>
    <property type="evidence" value="ECO:0007669"/>
    <property type="project" value="InterPro"/>
</dbReference>
<feature type="domain" description="RNA polymerase sigma factor 54 core-binding" evidence="10">
    <location>
        <begin position="110"/>
        <end position="297"/>
    </location>
</feature>
<dbReference type="OrthoDB" id="9814402at2"/>
<dbReference type="Pfam" id="PF04552">
    <property type="entry name" value="Sigma54_DBD"/>
    <property type="match status" value="1"/>
</dbReference>
<protein>
    <submittedName>
        <fullName evidence="11">RNA polymerase sigma-54 factor</fullName>
    </submittedName>
</protein>
<dbReference type="InterPro" id="IPR038709">
    <property type="entry name" value="RpoN_core-bd_sf"/>
</dbReference>
<evidence type="ECO:0000259" key="10">
    <source>
        <dbReference type="Pfam" id="PF04963"/>
    </source>
</evidence>
<dbReference type="PIRSF" id="PIRSF000774">
    <property type="entry name" value="RpoN"/>
    <property type="match status" value="1"/>
</dbReference>
<gene>
    <name evidence="11" type="ORF">TAGGR_2221</name>
</gene>
<keyword evidence="6" id="KW-0731">Sigma factor</keyword>
<dbReference type="Pfam" id="PF00309">
    <property type="entry name" value="Sigma54_AID"/>
    <property type="match status" value="1"/>
</dbReference>
<dbReference type="STRING" id="86166.TAGGR_2221"/>
<keyword evidence="5" id="KW-0805">Transcription regulation</keyword>
<accession>A0A0U9HQL4</accession>
<dbReference type="PROSITE" id="PS50044">
    <property type="entry name" value="SIGMA54_3"/>
    <property type="match status" value="1"/>
</dbReference>
<evidence type="ECO:0000313" key="11">
    <source>
        <dbReference type="EMBL" id="GAQ95331.1"/>
    </source>
</evidence>
<dbReference type="GO" id="GO:0016987">
    <property type="term" value="F:sigma factor activity"/>
    <property type="evidence" value="ECO:0007669"/>
    <property type="project" value="UniProtKB-KW"/>
</dbReference>
<dbReference type="RefSeq" id="WP_059176773.1">
    <property type="nucleotide sequence ID" value="NZ_BCNO01000002.1"/>
</dbReference>
<keyword evidence="2" id="KW-0240">DNA-directed RNA polymerase</keyword>
<dbReference type="PROSITE" id="PS00717">
    <property type="entry name" value="SIGMA54_1"/>
    <property type="match status" value="1"/>
</dbReference>
<dbReference type="Pfam" id="PF04963">
    <property type="entry name" value="Sigma54_CBD"/>
    <property type="match status" value="1"/>
</dbReference>
<dbReference type="PROSITE" id="PS00718">
    <property type="entry name" value="SIGMA54_2"/>
    <property type="match status" value="1"/>
</dbReference>
<evidence type="ECO:0000256" key="8">
    <source>
        <dbReference type="ARBA" id="ARBA00023163"/>
    </source>
</evidence>
<name>A0A0U9HQL4_9BACT</name>
<evidence type="ECO:0000256" key="4">
    <source>
        <dbReference type="ARBA" id="ARBA00022695"/>
    </source>
</evidence>
<dbReference type="AlphaFoldDB" id="A0A0U9HQL4"/>
<organism evidence="11 12">
    <name type="scientific">Thermodesulfovibrio aggregans</name>
    <dbReference type="NCBI Taxonomy" id="86166"/>
    <lineage>
        <taxon>Bacteria</taxon>
        <taxon>Pseudomonadati</taxon>
        <taxon>Nitrospirota</taxon>
        <taxon>Thermodesulfovibrionia</taxon>
        <taxon>Thermodesulfovibrionales</taxon>
        <taxon>Thermodesulfovibrionaceae</taxon>
        <taxon>Thermodesulfovibrio</taxon>
    </lineage>
</organism>
<evidence type="ECO:0000259" key="9">
    <source>
        <dbReference type="Pfam" id="PF04552"/>
    </source>
</evidence>
<dbReference type="InterPro" id="IPR007634">
    <property type="entry name" value="RNA_pol_sigma_54_DNA-bd"/>
</dbReference>
<keyword evidence="7" id="KW-0238">DNA-binding</keyword>
<evidence type="ECO:0000256" key="6">
    <source>
        <dbReference type="ARBA" id="ARBA00023082"/>
    </source>
</evidence>
<dbReference type="Gene3D" id="1.10.10.1330">
    <property type="entry name" value="RNA polymerase sigma-54 factor, core-binding domain"/>
    <property type="match status" value="1"/>
</dbReference>
<keyword evidence="12" id="KW-1185">Reference proteome</keyword>
<dbReference type="EMBL" id="BCNO01000002">
    <property type="protein sequence ID" value="GAQ95331.1"/>
    <property type="molecule type" value="Genomic_DNA"/>
</dbReference>
<keyword evidence="4" id="KW-0548">Nucleotidyltransferase</keyword>
<dbReference type="InterPro" id="IPR000394">
    <property type="entry name" value="RNA_pol_sigma_54"/>
</dbReference>
<evidence type="ECO:0000256" key="3">
    <source>
        <dbReference type="ARBA" id="ARBA00022679"/>
    </source>
</evidence>
<dbReference type="Gene3D" id="1.10.10.60">
    <property type="entry name" value="Homeodomain-like"/>
    <property type="match status" value="1"/>
</dbReference>
<dbReference type="GO" id="GO:0016779">
    <property type="term" value="F:nucleotidyltransferase activity"/>
    <property type="evidence" value="ECO:0007669"/>
    <property type="project" value="UniProtKB-KW"/>
</dbReference>
<dbReference type="GO" id="GO:0003677">
    <property type="term" value="F:DNA binding"/>
    <property type="evidence" value="ECO:0007669"/>
    <property type="project" value="UniProtKB-KW"/>
</dbReference>
<dbReference type="NCBIfam" id="TIGR02395">
    <property type="entry name" value="rpoN_sigma"/>
    <property type="match status" value="1"/>
</dbReference>
<evidence type="ECO:0000256" key="2">
    <source>
        <dbReference type="ARBA" id="ARBA00022478"/>
    </source>
</evidence>
<evidence type="ECO:0000256" key="7">
    <source>
        <dbReference type="ARBA" id="ARBA00023125"/>
    </source>
</evidence>
<dbReference type="PRINTS" id="PR00045">
    <property type="entry name" value="SIGMA54FCT"/>
</dbReference>
<sequence>MALEQRAELRLTQKLALTPQLQLQLKLLQLPQLELAEFIELQLMENPMLELDDESESDRETELSSEDMVEEPVVVDKLEKIIVDDYFAERADDGRDLGYFNPGVEEKPSFELFYSTSSDLCDHLLWQLRLSRASDKIRAVAEVIIGNIDEDGYLRATEEEIAKISDVDMETVKKAIELVQSFDPAGVGARDIKECLFLQIRELDLENTLVQSIIEEHLEDIRKKKYENIAKKFNVSVDEVIKAVKIIEKLEPRPGRNFSKTQVTIPVPDVYVNKIEGEYQIVLNDEGIPKLRLSKLYKELFTEKDLSADERKYLKEKFKNAVELLKSIEQRNKTIYRVTESLIKFQRDFFDKGISYLKPLNLRDVAVDLGLHESTISRVTSNKYLACDHGVFSFRFFFSNALPSNEGNVSTTFVKDLIQKIISEENPESPLSDKEISEMLKRQGIDIARRTVAKYREELKIPPKSLRKLKIIKEDEG</sequence>
<dbReference type="NCBIfam" id="NF009118">
    <property type="entry name" value="PRK12469.1"/>
    <property type="match status" value="1"/>
</dbReference>
<dbReference type="GO" id="GO:0000428">
    <property type="term" value="C:DNA-directed RNA polymerase complex"/>
    <property type="evidence" value="ECO:0007669"/>
    <property type="project" value="UniProtKB-KW"/>
</dbReference>
<evidence type="ECO:0000256" key="1">
    <source>
        <dbReference type="ARBA" id="ARBA00008798"/>
    </source>
</evidence>
<evidence type="ECO:0000313" key="12">
    <source>
        <dbReference type="Proteomes" id="UP000054976"/>
    </source>
</evidence>
<dbReference type="Proteomes" id="UP000054976">
    <property type="component" value="Unassembled WGS sequence"/>
</dbReference>
<keyword evidence="3" id="KW-0808">Transferase</keyword>
<evidence type="ECO:0000256" key="5">
    <source>
        <dbReference type="ARBA" id="ARBA00023015"/>
    </source>
</evidence>
<dbReference type="PANTHER" id="PTHR32248:SF4">
    <property type="entry name" value="RNA POLYMERASE SIGMA-54 FACTOR"/>
    <property type="match status" value="1"/>
</dbReference>
<dbReference type="PANTHER" id="PTHR32248">
    <property type="entry name" value="RNA POLYMERASE SIGMA-54 FACTOR"/>
    <property type="match status" value="1"/>
</dbReference>
<comment type="caution">
    <text evidence="11">The sequence shown here is derived from an EMBL/GenBank/DDBJ whole genome shotgun (WGS) entry which is preliminary data.</text>
</comment>